<dbReference type="EMBL" id="JBBWWR010000003">
    <property type="protein sequence ID" value="KAK8969354.1"/>
    <property type="molecule type" value="Genomic_DNA"/>
</dbReference>
<organism evidence="1 2">
    <name type="scientific">Platanthera guangdongensis</name>
    <dbReference type="NCBI Taxonomy" id="2320717"/>
    <lineage>
        <taxon>Eukaryota</taxon>
        <taxon>Viridiplantae</taxon>
        <taxon>Streptophyta</taxon>
        <taxon>Embryophyta</taxon>
        <taxon>Tracheophyta</taxon>
        <taxon>Spermatophyta</taxon>
        <taxon>Magnoliopsida</taxon>
        <taxon>Liliopsida</taxon>
        <taxon>Asparagales</taxon>
        <taxon>Orchidaceae</taxon>
        <taxon>Orchidoideae</taxon>
        <taxon>Orchideae</taxon>
        <taxon>Orchidinae</taxon>
        <taxon>Platanthera</taxon>
    </lineage>
</organism>
<evidence type="ECO:0000313" key="2">
    <source>
        <dbReference type="Proteomes" id="UP001412067"/>
    </source>
</evidence>
<keyword evidence="2" id="KW-1185">Reference proteome</keyword>
<evidence type="ECO:0000313" key="1">
    <source>
        <dbReference type="EMBL" id="KAK8969354.1"/>
    </source>
</evidence>
<gene>
    <name evidence="1" type="ORF">KSP40_PGU020127</name>
</gene>
<dbReference type="Proteomes" id="UP001412067">
    <property type="component" value="Unassembled WGS sequence"/>
</dbReference>
<proteinExistence type="predicted"/>
<sequence length="241" mass="27076">MAEASSRLQVLPSPNENQGYWYGDVSETSPCSVKSWSNSDVLSTPSSYTKSRSNGVISPFRVNSSTLDLEARRLPTRTVLEKHQTDMSPLNSSSFRFGCKPAFLNFIDLNCFKNFRFSELLKAEKKKKDKSSVSDVGNHGEKDFLVESLRLLIWIHIKISSLMMSVVTIREMGMNLHAKMGAQSLKKEMGLDPTSFRPRITKSVIKCVNQNFLLCIPIQLLIQLARMVFSSLPVTLTGLSF</sequence>
<comment type="caution">
    <text evidence="1">The sequence shown here is derived from an EMBL/GenBank/DDBJ whole genome shotgun (WGS) entry which is preliminary data.</text>
</comment>
<reference evidence="1 2" key="1">
    <citation type="journal article" date="2022" name="Nat. Plants">
        <title>Genomes of leafy and leafless Platanthera orchids illuminate the evolution of mycoheterotrophy.</title>
        <authorList>
            <person name="Li M.H."/>
            <person name="Liu K.W."/>
            <person name="Li Z."/>
            <person name="Lu H.C."/>
            <person name="Ye Q.L."/>
            <person name="Zhang D."/>
            <person name="Wang J.Y."/>
            <person name="Li Y.F."/>
            <person name="Zhong Z.M."/>
            <person name="Liu X."/>
            <person name="Yu X."/>
            <person name="Liu D.K."/>
            <person name="Tu X.D."/>
            <person name="Liu B."/>
            <person name="Hao Y."/>
            <person name="Liao X.Y."/>
            <person name="Jiang Y.T."/>
            <person name="Sun W.H."/>
            <person name="Chen J."/>
            <person name="Chen Y.Q."/>
            <person name="Ai Y."/>
            <person name="Zhai J.W."/>
            <person name="Wu S.S."/>
            <person name="Zhou Z."/>
            <person name="Hsiao Y.Y."/>
            <person name="Wu W.L."/>
            <person name="Chen Y.Y."/>
            <person name="Lin Y.F."/>
            <person name="Hsu J.L."/>
            <person name="Li C.Y."/>
            <person name="Wang Z.W."/>
            <person name="Zhao X."/>
            <person name="Zhong W.Y."/>
            <person name="Ma X.K."/>
            <person name="Ma L."/>
            <person name="Huang J."/>
            <person name="Chen G.Z."/>
            <person name="Huang M.Z."/>
            <person name="Huang L."/>
            <person name="Peng D.H."/>
            <person name="Luo Y.B."/>
            <person name="Zou S.Q."/>
            <person name="Chen S.P."/>
            <person name="Lan S."/>
            <person name="Tsai W.C."/>
            <person name="Van de Peer Y."/>
            <person name="Liu Z.J."/>
        </authorList>
    </citation>
    <scope>NUCLEOTIDE SEQUENCE [LARGE SCALE GENOMIC DNA]</scope>
    <source>
        <strain evidence="1">Lor288</strain>
    </source>
</reference>
<accession>A0ABR2N068</accession>
<protein>
    <submittedName>
        <fullName evidence="1">Uncharacterized protein</fullName>
    </submittedName>
</protein>
<name>A0ABR2N068_9ASPA</name>